<evidence type="ECO:0000256" key="5">
    <source>
        <dbReference type="PROSITE-ProRule" id="PRU00042"/>
    </source>
</evidence>
<feature type="domain" description="C2H2-type" evidence="7">
    <location>
        <begin position="417"/>
        <end position="444"/>
    </location>
</feature>
<sequence length="592" mass="69766">MDTICRLCSNQSSILTSVFTLKNGRIIADMISIICPIKIELSDNLPKTACTSCIKIIYDAVDLREKSIQTDQNLKSSQFQHTIEPVRIKVEKDPFNHELWLEDESNNYGSHEDSDESQTNEDEDMEYYPEMLLEVKSEDSSRFKCPHCSQTFTLSTNLRRHIAKFHKDLDADKPQKIFENNSCKLCGFQLAHKSNVKRHMQRYHDPSLPYACTKCTCRFKSEIRMRTHVEKTHNHRTPTIYKVESQSEDFEELPKTQLKHESILCDLCGKNFPNRSLLERHLTITHKTKQSAIPTENESSFMSGCYPCNLCDKTFTMRHNLNRHYKRFHSSDLRFECSQCNDRFRTELHLSRHNIRVHENRNGIFNKINEPEVPSEATKGEEIIEKCQYCELEFNGSKYRYERHMILMHEKELDKIYSCDICPKKFVFLKSLKYHVEVHRKRAREENFPYQCAACQRKFLSEEKYKHHITYSHAETSSFVCYLCGKTLDSRKKLNYHMLRHQDIRNYQCTKCGMKFLQARHLDRHMTTHSEVRPYVCTEIGCGKAFKMSDVLKKHLRKVHQVVTSSKIVGNLGNKDMMIVNQQMSFIENQNL</sequence>
<feature type="binding site" evidence="6">
    <location>
        <position position="5"/>
    </location>
    <ligand>
        <name>Zn(2+)</name>
        <dbReference type="ChEBI" id="CHEBI:29105"/>
    </ligand>
</feature>
<dbReference type="Gene3D" id="3.40.1800.20">
    <property type="match status" value="1"/>
</dbReference>
<evidence type="ECO:0000259" key="8">
    <source>
        <dbReference type="PROSITE" id="PS51915"/>
    </source>
</evidence>
<proteinExistence type="predicted"/>
<keyword evidence="3 5" id="KW-0863">Zinc-finger</keyword>
<name>A0A9N9S965_9DIPT</name>
<feature type="binding site" evidence="6">
    <location>
        <position position="8"/>
    </location>
    <ligand>
        <name>Zn(2+)</name>
        <dbReference type="ChEBI" id="CHEBI:29105"/>
    </ligand>
</feature>
<feature type="domain" description="C2H2-type" evidence="7">
    <location>
        <begin position="479"/>
        <end position="506"/>
    </location>
</feature>
<feature type="domain" description="C2H2-type" evidence="7">
    <location>
        <begin position="143"/>
        <end position="171"/>
    </location>
</feature>
<dbReference type="InterPro" id="IPR013087">
    <property type="entry name" value="Znf_C2H2_type"/>
</dbReference>
<evidence type="ECO:0000256" key="1">
    <source>
        <dbReference type="ARBA" id="ARBA00022723"/>
    </source>
</evidence>
<feature type="domain" description="C2H2-type" evidence="7">
    <location>
        <begin position="450"/>
        <end position="478"/>
    </location>
</feature>
<dbReference type="GO" id="GO:0008270">
    <property type="term" value="F:zinc ion binding"/>
    <property type="evidence" value="ECO:0007669"/>
    <property type="project" value="UniProtKB-UniRule"/>
</dbReference>
<keyword evidence="2" id="KW-0677">Repeat</keyword>
<evidence type="ECO:0000256" key="4">
    <source>
        <dbReference type="ARBA" id="ARBA00022833"/>
    </source>
</evidence>
<feature type="domain" description="C2H2-type" evidence="7">
    <location>
        <begin position="306"/>
        <end position="334"/>
    </location>
</feature>
<gene>
    <name evidence="9" type="ORF">CHIRRI_LOCUS14798</name>
</gene>
<feature type="domain" description="C2H2-type" evidence="7">
    <location>
        <begin position="535"/>
        <end position="560"/>
    </location>
</feature>
<dbReference type="PANTHER" id="PTHR24409">
    <property type="entry name" value="ZINC FINGER PROTEIN 142"/>
    <property type="match status" value="1"/>
</dbReference>
<dbReference type="InterPro" id="IPR012934">
    <property type="entry name" value="Znf_AD"/>
</dbReference>
<dbReference type="InterPro" id="IPR036236">
    <property type="entry name" value="Znf_C2H2_sf"/>
</dbReference>
<dbReference type="Gene3D" id="3.30.160.60">
    <property type="entry name" value="Classic Zinc Finger"/>
    <property type="match status" value="7"/>
</dbReference>
<dbReference type="Pfam" id="PF00096">
    <property type="entry name" value="zf-C2H2"/>
    <property type="match status" value="7"/>
</dbReference>
<feature type="domain" description="C2H2-type" evidence="7">
    <location>
        <begin position="210"/>
        <end position="238"/>
    </location>
</feature>
<dbReference type="EMBL" id="OU895880">
    <property type="protein sequence ID" value="CAG9811991.1"/>
    <property type="molecule type" value="Genomic_DNA"/>
</dbReference>
<keyword evidence="4 6" id="KW-0862">Zinc</keyword>
<keyword evidence="10" id="KW-1185">Reference proteome</keyword>
<feature type="binding site" evidence="6">
    <location>
        <position position="53"/>
    </location>
    <ligand>
        <name>Zn(2+)</name>
        <dbReference type="ChEBI" id="CHEBI:29105"/>
    </ligand>
</feature>
<reference evidence="9" key="2">
    <citation type="submission" date="2022-10" db="EMBL/GenBank/DDBJ databases">
        <authorList>
            <consortium name="ENA_rothamsted_submissions"/>
            <consortium name="culmorum"/>
            <person name="King R."/>
        </authorList>
    </citation>
    <scope>NUCLEOTIDE SEQUENCE</scope>
</reference>
<evidence type="ECO:0000313" key="10">
    <source>
        <dbReference type="Proteomes" id="UP001153620"/>
    </source>
</evidence>
<dbReference type="PROSITE" id="PS51915">
    <property type="entry name" value="ZAD"/>
    <property type="match status" value="1"/>
</dbReference>
<protein>
    <submittedName>
        <fullName evidence="9">Uncharacterized protein</fullName>
    </submittedName>
</protein>
<dbReference type="Pfam" id="PF07776">
    <property type="entry name" value="zf-AD"/>
    <property type="match status" value="1"/>
</dbReference>
<feature type="domain" description="C2H2-type" evidence="7">
    <location>
        <begin position="507"/>
        <end position="534"/>
    </location>
</feature>
<feature type="domain" description="C2H2-type" evidence="7">
    <location>
        <begin position="335"/>
        <end position="363"/>
    </location>
</feature>
<dbReference type="GO" id="GO:0005634">
    <property type="term" value="C:nucleus"/>
    <property type="evidence" value="ECO:0007669"/>
    <property type="project" value="InterPro"/>
</dbReference>
<dbReference type="SMART" id="SM00868">
    <property type="entry name" value="zf-AD"/>
    <property type="match status" value="1"/>
</dbReference>
<dbReference type="FunFam" id="3.30.160.60:FF:000446">
    <property type="entry name" value="Zinc finger protein"/>
    <property type="match status" value="1"/>
</dbReference>
<evidence type="ECO:0000256" key="6">
    <source>
        <dbReference type="PROSITE-ProRule" id="PRU01263"/>
    </source>
</evidence>
<keyword evidence="1 6" id="KW-0479">Metal-binding</keyword>
<dbReference type="AlphaFoldDB" id="A0A9N9S965"/>
<feature type="domain" description="C2H2-type" evidence="7">
    <location>
        <begin position="181"/>
        <end position="209"/>
    </location>
</feature>
<evidence type="ECO:0000256" key="2">
    <source>
        <dbReference type="ARBA" id="ARBA00022737"/>
    </source>
</evidence>
<dbReference type="GO" id="GO:0000981">
    <property type="term" value="F:DNA-binding transcription factor activity, RNA polymerase II-specific"/>
    <property type="evidence" value="ECO:0007669"/>
    <property type="project" value="TreeGrafter"/>
</dbReference>
<reference evidence="9" key="1">
    <citation type="submission" date="2022-01" db="EMBL/GenBank/DDBJ databases">
        <authorList>
            <person name="King R."/>
        </authorList>
    </citation>
    <scope>NUCLEOTIDE SEQUENCE</scope>
</reference>
<dbReference type="PANTHER" id="PTHR24409:SF295">
    <property type="entry name" value="AZ2-RELATED"/>
    <property type="match status" value="1"/>
</dbReference>
<feature type="domain" description="C2H2-type" evidence="7">
    <location>
        <begin position="263"/>
        <end position="291"/>
    </location>
</feature>
<dbReference type="SUPFAM" id="SSF57667">
    <property type="entry name" value="beta-beta-alpha zinc fingers"/>
    <property type="match status" value="6"/>
</dbReference>
<evidence type="ECO:0000259" key="7">
    <source>
        <dbReference type="PROSITE" id="PS50157"/>
    </source>
</evidence>
<accession>A0A9N9S965</accession>
<dbReference type="Proteomes" id="UP001153620">
    <property type="component" value="Chromosome 4"/>
</dbReference>
<evidence type="ECO:0000256" key="3">
    <source>
        <dbReference type="ARBA" id="ARBA00022771"/>
    </source>
</evidence>
<dbReference type="PROSITE" id="PS00028">
    <property type="entry name" value="ZINC_FINGER_C2H2_1"/>
    <property type="match status" value="11"/>
</dbReference>
<dbReference type="SMART" id="SM00355">
    <property type="entry name" value="ZnF_C2H2"/>
    <property type="match status" value="12"/>
</dbReference>
<feature type="binding site" evidence="6">
    <location>
        <position position="50"/>
    </location>
    <ligand>
        <name>Zn(2+)</name>
        <dbReference type="ChEBI" id="CHEBI:29105"/>
    </ligand>
</feature>
<dbReference type="FunFam" id="3.30.160.60:FF:000072">
    <property type="entry name" value="zinc finger protein 143 isoform X1"/>
    <property type="match status" value="1"/>
</dbReference>
<feature type="domain" description="ZAD" evidence="8">
    <location>
        <begin position="3"/>
        <end position="77"/>
    </location>
</feature>
<evidence type="ECO:0000313" key="9">
    <source>
        <dbReference type="EMBL" id="CAG9811991.1"/>
    </source>
</evidence>
<dbReference type="OrthoDB" id="7854697at2759"/>
<dbReference type="PROSITE" id="PS50157">
    <property type="entry name" value="ZINC_FINGER_C2H2_2"/>
    <property type="match status" value="11"/>
</dbReference>
<dbReference type="GO" id="GO:0000977">
    <property type="term" value="F:RNA polymerase II transcription regulatory region sequence-specific DNA binding"/>
    <property type="evidence" value="ECO:0007669"/>
    <property type="project" value="TreeGrafter"/>
</dbReference>
<dbReference type="SUPFAM" id="SSF57716">
    <property type="entry name" value="Glucocorticoid receptor-like (DNA-binding domain)"/>
    <property type="match status" value="1"/>
</dbReference>
<organism evidence="9 10">
    <name type="scientific">Chironomus riparius</name>
    <dbReference type="NCBI Taxonomy" id="315576"/>
    <lineage>
        <taxon>Eukaryota</taxon>
        <taxon>Metazoa</taxon>
        <taxon>Ecdysozoa</taxon>
        <taxon>Arthropoda</taxon>
        <taxon>Hexapoda</taxon>
        <taxon>Insecta</taxon>
        <taxon>Pterygota</taxon>
        <taxon>Neoptera</taxon>
        <taxon>Endopterygota</taxon>
        <taxon>Diptera</taxon>
        <taxon>Nematocera</taxon>
        <taxon>Chironomoidea</taxon>
        <taxon>Chironomidae</taxon>
        <taxon>Chironominae</taxon>
        <taxon>Chironomus</taxon>
    </lineage>
</organism>